<reference evidence="1" key="1">
    <citation type="journal article" date="2017" name="Nature">
        <title>The sunflower genome provides insights into oil metabolism, flowering and Asterid evolution.</title>
        <authorList>
            <person name="Badouin H."/>
            <person name="Gouzy J."/>
            <person name="Grassa C.J."/>
            <person name="Murat F."/>
            <person name="Staton S.E."/>
            <person name="Cottret L."/>
            <person name="Lelandais-Briere C."/>
            <person name="Owens G.L."/>
            <person name="Carrere S."/>
            <person name="Mayjonade B."/>
            <person name="Legrand L."/>
            <person name="Gill N."/>
            <person name="Kane N.C."/>
            <person name="Bowers J.E."/>
            <person name="Hubner S."/>
            <person name="Bellec A."/>
            <person name="Berard A."/>
            <person name="Berges H."/>
            <person name="Blanchet N."/>
            <person name="Boniface M.C."/>
            <person name="Brunel D."/>
            <person name="Catrice O."/>
            <person name="Chaidir N."/>
            <person name="Claudel C."/>
            <person name="Donnadieu C."/>
            <person name="Faraut T."/>
            <person name="Fievet G."/>
            <person name="Helmstetter N."/>
            <person name="King M."/>
            <person name="Knapp S.J."/>
            <person name="Lai Z."/>
            <person name="Le Paslier M.C."/>
            <person name="Lippi Y."/>
            <person name="Lorenzon L."/>
            <person name="Mandel J.R."/>
            <person name="Marage G."/>
            <person name="Marchand G."/>
            <person name="Marquand E."/>
            <person name="Bret-Mestries E."/>
            <person name="Morien E."/>
            <person name="Nambeesan S."/>
            <person name="Nguyen T."/>
            <person name="Pegot-Espagnet P."/>
            <person name="Pouilly N."/>
            <person name="Raftis F."/>
            <person name="Sallet E."/>
            <person name="Schiex T."/>
            <person name="Thomas J."/>
            <person name="Vandecasteele C."/>
            <person name="Vares D."/>
            <person name="Vear F."/>
            <person name="Vautrin S."/>
            <person name="Crespi M."/>
            <person name="Mangin B."/>
            <person name="Burke J.M."/>
            <person name="Salse J."/>
            <person name="Munos S."/>
            <person name="Vincourt P."/>
            <person name="Rieseberg L.H."/>
            <person name="Langlade N.B."/>
        </authorList>
    </citation>
    <scope>NUCLEOTIDE SEQUENCE</scope>
    <source>
        <tissue evidence="1">Leaves</tissue>
    </source>
</reference>
<dbReference type="AlphaFoldDB" id="A0A9K3EER7"/>
<comment type="caution">
    <text evidence="1">The sequence shown here is derived from an EMBL/GenBank/DDBJ whole genome shotgun (WGS) entry which is preliminary data.</text>
</comment>
<dbReference type="Gramene" id="mRNA:HanXRQr2_Chr14g0668821">
    <property type="protein sequence ID" value="mRNA:HanXRQr2_Chr14g0668821"/>
    <property type="gene ID" value="HanXRQr2_Chr14g0668821"/>
</dbReference>
<proteinExistence type="predicted"/>
<keyword evidence="2" id="KW-1185">Reference proteome</keyword>
<gene>
    <name evidence="1" type="ORF">HanXRQr2_Chr14g0668821</name>
</gene>
<accession>A0A9K3EER7</accession>
<evidence type="ECO:0000313" key="2">
    <source>
        <dbReference type="Proteomes" id="UP000215914"/>
    </source>
</evidence>
<name>A0A9K3EER7_HELAN</name>
<reference evidence="1" key="2">
    <citation type="submission" date="2020-06" db="EMBL/GenBank/DDBJ databases">
        <title>Helianthus annuus Genome sequencing and assembly Release 2.</title>
        <authorList>
            <person name="Gouzy J."/>
            <person name="Langlade N."/>
            <person name="Munos S."/>
        </authorList>
    </citation>
    <scope>NUCLEOTIDE SEQUENCE</scope>
    <source>
        <tissue evidence="1">Leaves</tissue>
    </source>
</reference>
<dbReference type="Proteomes" id="UP000215914">
    <property type="component" value="Unassembled WGS sequence"/>
</dbReference>
<protein>
    <submittedName>
        <fullName evidence="1">Uncharacterized protein</fullName>
    </submittedName>
</protein>
<organism evidence="1 2">
    <name type="scientific">Helianthus annuus</name>
    <name type="common">Common sunflower</name>
    <dbReference type="NCBI Taxonomy" id="4232"/>
    <lineage>
        <taxon>Eukaryota</taxon>
        <taxon>Viridiplantae</taxon>
        <taxon>Streptophyta</taxon>
        <taxon>Embryophyta</taxon>
        <taxon>Tracheophyta</taxon>
        <taxon>Spermatophyta</taxon>
        <taxon>Magnoliopsida</taxon>
        <taxon>eudicotyledons</taxon>
        <taxon>Gunneridae</taxon>
        <taxon>Pentapetalae</taxon>
        <taxon>asterids</taxon>
        <taxon>campanulids</taxon>
        <taxon>Asterales</taxon>
        <taxon>Asteraceae</taxon>
        <taxon>Asteroideae</taxon>
        <taxon>Heliantheae alliance</taxon>
        <taxon>Heliantheae</taxon>
        <taxon>Helianthus</taxon>
    </lineage>
</organism>
<dbReference type="EMBL" id="MNCJ02000329">
    <property type="protein sequence ID" value="KAF5771276.1"/>
    <property type="molecule type" value="Genomic_DNA"/>
</dbReference>
<evidence type="ECO:0000313" key="1">
    <source>
        <dbReference type="EMBL" id="KAF5771276.1"/>
    </source>
</evidence>
<sequence>MGFEGVFIEVVNGCYALLEPCEMWCSRVGLSGETWITNRQTIGV</sequence>